<dbReference type="EMBL" id="CAADFD010000016">
    <property type="protein sequence ID" value="VFJ53904.1"/>
    <property type="molecule type" value="Genomic_DNA"/>
</dbReference>
<proteinExistence type="predicted"/>
<sequence>MSWFKKGTANKSKNMGQKNPNEFPSSYAREQYQAGWHHQKKKEQEKRKK</sequence>
<organism evidence="2">
    <name type="scientific">Candidatus Kentrum sp. FW</name>
    <dbReference type="NCBI Taxonomy" id="2126338"/>
    <lineage>
        <taxon>Bacteria</taxon>
        <taxon>Pseudomonadati</taxon>
        <taxon>Pseudomonadota</taxon>
        <taxon>Gammaproteobacteria</taxon>
        <taxon>Candidatus Kentrum</taxon>
    </lineage>
</organism>
<evidence type="ECO:0000256" key="1">
    <source>
        <dbReference type="SAM" id="MobiDB-lite"/>
    </source>
</evidence>
<feature type="compositionally biased region" description="Polar residues" evidence="1">
    <location>
        <begin position="9"/>
        <end position="24"/>
    </location>
</feature>
<accession>A0A450SK47</accession>
<feature type="region of interest" description="Disordered" evidence="1">
    <location>
        <begin position="1"/>
        <end position="49"/>
    </location>
</feature>
<reference evidence="2" key="1">
    <citation type="submission" date="2019-02" db="EMBL/GenBank/DDBJ databases">
        <authorList>
            <person name="Gruber-Vodicka R. H."/>
            <person name="Seah K. B. B."/>
        </authorList>
    </citation>
    <scope>NUCLEOTIDE SEQUENCE</scope>
    <source>
        <strain evidence="2">BECK_BZ106</strain>
    </source>
</reference>
<name>A0A450SK47_9GAMM</name>
<gene>
    <name evidence="2" type="ORF">BECKFW1821B_GA0114236_101625</name>
</gene>
<dbReference type="AlphaFoldDB" id="A0A450SK47"/>
<evidence type="ECO:0000313" key="2">
    <source>
        <dbReference type="EMBL" id="VFJ53904.1"/>
    </source>
</evidence>
<protein>
    <submittedName>
        <fullName evidence="2">Uncharacterized protein</fullName>
    </submittedName>
</protein>